<keyword evidence="2 3" id="KW-0539">Nucleus</keyword>
<dbReference type="PROSITE" id="PS51477">
    <property type="entry name" value="PAH"/>
    <property type="match status" value="1"/>
</dbReference>
<organism evidence="4 5">
    <name type="scientific">Psilocybe cyanescens</name>
    <dbReference type="NCBI Taxonomy" id="93625"/>
    <lineage>
        <taxon>Eukaryota</taxon>
        <taxon>Fungi</taxon>
        <taxon>Dikarya</taxon>
        <taxon>Basidiomycota</taxon>
        <taxon>Agaricomycotina</taxon>
        <taxon>Agaricomycetes</taxon>
        <taxon>Agaricomycetidae</taxon>
        <taxon>Agaricales</taxon>
        <taxon>Agaricineae</taxon>
        <taxon>Strophariaceae</taxon>
        <taxon>Psilocybe</taxon>
    </lineage>
</organism>
<dbReference type="Gene3D" id="1.20.1160.11">
    <property type="entry name" value="Paired amphipathic helix"/>
    <property type="match status" value="1"/>
</dbReference>
<dbReference type="SUPFAM" id="SSF47762">
    <property type="entry name" value="PAH2 domain"/>
    <property type="match status" value="1"/>
</dbReference>
<evidence type="ECO:0000313" key="4">
    <source>
        <dbReference type="EMBL" id="PPQ82600.1"/>
    </source>
</evidence>
<dbReference type="GO" id="GO:0005634">
    <property type="term" value="C:nucleus"/>
    <property type="evidence" value="ECO:0007669"/>
    <property type="project" value="UniProtKB-SubCell"/>
</dbReference>
<dbReference type="InterPro" id="IPR039774">
    <property type="entry name" value="Sin3-like"/>
</dbReference>
<dbReference type="FunFam" id="1.20.1160.11:FF:000001">
    <property type="entry name" value="Paired amphipathic helix protein Sin3"/>
    <property type="match status" value="1"/>
</dbReference>
<evidence type="ECO:0000256" key="1">
    <source>
        <dbReference type="ARBA" id="ARBA00004123"/>
    </source>
</evidence>
<reference evidence="4 5" key="1">
    <citation type="journal article" date="2018" name="Evol. Lett.">
        <title>Horizontal gene cluster transfer increased hallucinogenic mushroom diversity.</title>
        <authorList>
            <person name="Reynolds H.T."/>
            <person name="Vijayakumar V."/>
            <person name="Gluck-Thaler E."/>
            <person name="Korotkin H.B."/>
            <person name="Matheny P.B."/>
            <person name="Slot J.C."/>
        </authorList>
    </citation>
    <scope>NUCLEOTIDE SEQUENCE [LARGE SCALE GENOMIC DNA]</scope>
    <source>
        <strain evidence="4 5">2631</strain>
    </source>
</reference>
<name>A0A409WVQ3_PSICY</name>
<evidence type="ECO:0008006" key="6">
    <source>
        <dbReference type="Google" id="ProtNLM"/>
    </source>
</evidence>
<protein>
    <recommendedName>
        <fullName evidence="6">Histone deacetylase interacting domain-containing protein</fullName>
    </recommendedName>
</protein>
<evidence type="ECO:0000313" key="5">
    <source>
        <dbReference type="Proteomes" id="UP000283269"/>
    </source>
</evidence>
<dbReference type="AlphaFoldDB" id="A0A409WVQ3"/>
<dbReference type="PANTHER" id="PTHR12346">
    <property type="entry name" value="SIN3B-RELATED"/>
    <property type="match status" value="1"/>
</dbReference>
<keyword evidence="5" id="KW-1185">Reference proteome</keyword>
<dbReference type="InterPro" id="IPR036600">
    <property type="entry name" value="PAH_sf"/>
</dbReference>
<dbReference type="InterPro" id="IPR003822">
    <property type="entry name" value="PAH"/>
</dbReference>
<evidence type="ECO:0000256" key="2">
    <source>
        <dbReference type="ARBA" id="ARBA00023242"/>
    </source>
</evidence>
<dbReference type="InParanoid" id="A0A409WVQ3"/>
<accession>A0A409WVQ3</accession>
<dbReference type="OrthoDB" id="10265969at2759"/>
<proteinExistence type="predicted"/>
<dbReference type="Pfam" id="PF02671">
    <property type="entry name" value="PAH"/>
    <property type="match status" value="1"/>
</dbReference>
<dbReference type="STRING" id="93625.A0A409WVQ3"/>
<evidence type="ECO:0000256" key="3">
    <source>
        <dbReference type="PROSITE-ProRule" id="PRU00810"/>
    </source>
</evidence>
<dbReference type="EMBL" id="NHYD01003120">
    <property type="protein sequence ID" value="PPQ82600.1"/>
    <property type="molecule type" value="Genomic_DNA"/>
</dbReference>
<comment type="caution">
    <text evidence="4">The sequence shown here is derived from an EMBL/GenBank/DDBJ whole genome shotgun (WGS) entry which is preliminary data.</text>
</comment>
<dbReference type="Proteomes" id="UP000283269">
    <property type="component" value="Unassembled WGS sequence"/>
</dbReference>
<comment type="subcellular location">
    <subcellularLocation>
        <location evidence="1 3">Nucleus</location>
    </subcellularLocation>
</comment>
<dbReference type="GO" id="GO:0003714">
    <property type="term" value="F:transcription corepressor activity"/>
    <property type="evidence" value="ECO:0007669"/>
    <property type="project" value="InterPro"/>
</dbReference>
<gene>
    <name evidence="4" type="ORF">CVT25_007114</name>
</gene>
<sequence>MATTQGLDEITQANINNAMSYIDFAKAEFQDKPEVYDQFIQLMTDFHLHKVDVHEVSRRVTELFAGHPSLTEGFKIFLPSSQA</sequence>